<evidence type="ECO:0000313" key="2">
    <source>
        <dbReference type="Proteomes" id="UP000283734"/>
    </source>
</evidence>
<protein>
    <submittedName>
        <fullName evidence="1">Uncharacterized protein</fullName>
    </submittedName>
</protein>
<proteinExistence type="predicted"/>
<dbReference type="EMBL" id="QYYA01000002">
    <property type="protein sequence ID" value="RJG18395.1"/>
    <property type="molecule type" value="Genomic_DNA"/>
</dbReference>
<sequence>MAVSDPVGYKHDDFEKLDCYETEELEVCSHPFKSKSLMIGVIVPIWPQFTRGRLSYDIERERSIRVKNTSEGAAKLVLVASGNSCADAEAQQACEKLEGLELMPAENVWMKLPEYSGLELRVYFEETVRIIKLRTQSRLNIHAVAV</sequence>
<dbReference type="Proteomes" id="UP000283734">
    <property type="component" value="Unassembled WGS sequence"/>
</dbReference>
<evidence type="ECO:0000313" key="1">
    <source>
        <dbReference type="EMBL" id="RJG18395.1"/>
    </source>
</evidence>
<name>A0A418XZE3_9GAMM</name>
<keyword evidence="2" id="KW-1185">Reference proteome</keyword>
<reference evidence="1 2" key="1">
    <citation type="submission" date="2018-09" db="EMBL/GenBank/DDBJ databases">
        <title>Alcanivorax profundi sp. nov., isolated from 1000 m-depth seawater of the Mariana Trench.</title>
        <authorList>
            <person name="Liu J."/>
        </authorList>
    </citation>
    <scope>NUCLEOTIDE SEQUENCE [LARGE SCALE GENOMIC DNA]</scope>
    <source>
        <strain evidence="1 2">MTEO17</strain>
    </source>
</reference>
<dbReference type="RefSeq" id="WP_119917834.1">
    <property type="nucleotide sequence ID" value="NZ_QYYA01000002.1"/>
</dbReference>
<organism evidence="1 2">
    <name type="scientific">Alcanivorax profundi</name>
    <dbReference type="NCBI Taxonomy" id="2338368"/>
    <lineage>
        <taxon>Bacteria</taxon>
        <taxon>Pseudomonadati</taxon>
        <taxon>Pseudomonadota</taxon>
        <taxon>Gammaproteobacteria</taxon>
        <taxon>Oceanospirillales</taxon>
        <taxon>Alcanivoracaceae</taxon>
        <taxon>Alcanivorax</taxon>
    </lineage>
</organism>
<dbReference type="AlphaFoldDB" id="A0A418XZE3"/>
<accession>A0A418XZE3</accession>
<comment type="caution">
    <text evidence="1">The sequence shown here is derived from an EMBL/GenBank/DDBJ whole genome shotgun (WGS) entry which is preliminary data.</text>
</comment>
<gene>
    <name evidence="1" type="ORF">D4A39_07950</name>
</gene>